<evidence type="ECO:0000256" key="2">
    <source>
        <dbReference type="ARBA" id="ARBA00022517"/>
    </source>
</evidence>
<dbReference type="InterPro" id="IPR025313">
    <property type="entry name" value="SPB4-like_CTE"/>
</dbReference>
<feature type="compositionally biased region" description="Basic and acidic residues" evidence="20">
    <location>
        <begin position="420"/>
        <end position="430"/>
    </location>
</feature>
<dbReference type="InterPro" id="IPR044773">
    <property type="entry name" value="DDX18/Has1_DEADc"/>
</dbReference>
<keyword evidence="9 19" id="KW-0347">Helicase</keyword>
<evidence type="ECO:0000256" key="18">
    <source>
        <dbReference type="PROSITE-ProRule" id="PRU10141"/>
    </source>
</evidence>
<dbReference type="Gene3D" id="3.40.50.300">
    <property type="entry name" value="P-loop containing nucleotide triphosphate hydrolases"/>
    <property type="match status" value="2"/>
</dbReference>
<dbReference type="SMART" id="SM01178">
    <property type="entry name" value="DUF4217"/>
    <property type="match status" value="1"/>
</dbReference>
<evidence type="ECO:0000259" key="24">
    <source>
        <dbReference type="PROSITE" id="PS51195"/>
    </source>
</evidence>
<dbReference type="InterPro" id="IPR011545">
    <property type="entry name" value="DEAD/DEAH_box_helicase_dom"/>
</dbReference>
<evidence type="ECO:0000259" key="21">
    <source>
        <dbReference type="PROSITE" id="PS50011"/>
    </source>
</evidence>
<dbReference type="InterPro" id="IPR000719">
    <property type="entry name" value="Prot_kinase_dom"/>
</dbReference>
<dbReference type="CDD" id="cd17942">
    <property type="entry name" value="DEADc_DDX18"/>
    <property type="match status" value="1"/>
</dbReference>
<dbReference type="InterPro" id="IPR001650">
    <property type="entry name" value="Helicase_C-like"/>
</dbReference>
<keyword evidence="7 25" id="KW-0418">Kinase</keyword>
<feature type="region of interest" description="Disordered" evidence="20">
    <location>
        <begin position="1008"/>
        <end position="1031"/>
    </location>
</feature>
<dbReference type="InterPro" id="IPR017441">
    <property type="entry name" value="Protein_kinase_ATP_BS"/>
</dbReference>
<evidence type="ECO:0000313" key="25">
    <source>
        <dbReference type="EMBL" id="KAF1829201.1"/>
    </source>
</evidence>
<dbReference type="PROSITE" id="PS00039">
    <property type="entry name" value="DEAD_ATP_HELICASE"/>
    <property type="match status" value="1"/>
</dbReference>
<dbReference type="GO" id="GO:0005730">
    <property type="term" value="C:nucleolus"/>
    <property type="evidence" value="ECO:0007669"/>
    <property type="project" value="UniProtKB-SubCell"/>
</dbReference>
<dbReference type="GO" id="GO:0016787">
    <property type="term" value="F:hydrolase activity"/>
    <property type="evidence" value="ECO:0007669"/>
    <property type="project" value="UniProtKB-KW"/>
</dbReference>
<dbReference type="SUPFAM" id="SSF56112">
    <property type="entry name" value="Protein kinase-like (PK-like)"/>
    <property type="match status" value="1"/>
</dbReference>
<sequence length="1031" mass="115541">MGDLANRKVFKVFNQEFIVDERYNVTKELGQGAYGIVCAATNNQTGEGVAIKKVTNVFSKKILAKRALREIKLLQHFRGTRSLPAPRCNPPRPLGTILKTVAQITCLYDMDIPRPDNFNECYLYEELMECDLAAIIRSGQPLTDAHFQSFIYQILCGLKYIHSANVLHRDLKPGNLLVNADCELKICDFGLARGFSMDPEENAGYMTEYVATRWYRAPEIMLSFQSYTKAIDVWSVGCILAELLGGKPFFKGRDYVDQLNQILHYLGTPNEETLSRIGSPRAQDYVRNLPYMQKISFQSLFRNANPDALDLLDRMLAFDPSSRISVDTALEHRYLQIWHDASDEPSCPTTFDFQFEVVEEIPEMKKMILDEVSRFRQMVRVQPGAGAGAAQAPQVPIPNNYDRSGYEDPRPRESFNQGGWERRERQHDTKGPAIGPVSTMNTTEIELKHKRKRSHKSKKGEEVAAEANSLATEKPRKRAKKARKDVVAEAPAVKSGEEEGEASINEEPEDAAAELKDVEENGDCEDGDDEVHAAGVSDLPVATSMPITDAPTKFSELNLSERTMEAVKGMGFETMTEIQQKAIPPLLSGKDVLGAAKTGSGKTLAFLIPAVEMLSQLRFKPRNGTGVIVVSPTRELALQIFGVARELMEKHSQTFGIVIGGANRSAEAAKLQKGVNLLIATPGRLLDHLHNTQGFVFKNLRSLIIDEADRILEVGFEDEMRSIIKILPSADRQTMLFSATQTTKVEDLARISLKAGPLYINVDHRAEHSTVKGLEQGYVICESDTRFRLLFSFLKKHQKKKIIVFLSSCAAVDYFSELLNYIDLPVLALHGKLKQQARTNRFFEFVNAQSGTLICTDVAARGLDIPEVDWVIQFDPPDDPRDYIHRVGRTARGSNGKGRSLMFLLPSEMGFLKLLKEARVPLVEFELPANKILNIQSQLEGLISKNYYLNKSAKDGYRSYLQSYASHSLRSVFDVHKLDLVKVAESFGFSTPPRIDISLGASLSRDKKIEGRRAYGSQPQQGRRPMKQKKF</sequence>
<keyword evidence="6 18" id="KW-0547">Nucleotide-binding</keyword>
<dbReference type="CDD" id="cd07857">
    <property type="entry name" value="STKc_MPK1"/>
    <property type="match status" value="1"/>
</dbReference>
<feature type="compositionally biased region" description="Basic and acidic residues" evidence="20">
    <location>
        <begin position="404"/>
        <end position="413"/>
    </location>
</feature>
<gene>
    <name evidence="25" type="ORF">BDW02DRAFT_592790</name>
</gene>
<dbReference type="PROSITE" id="PS51194">
    <property type="entry name" value="HELICASE_CTER"/>
    <property type="match status" value="1"/>
</dbReference>
<dbReference type="InterPro" id="IPR008271">
    <property type="entry name" value="Ser/Thr_kinase_AS"/>
</dbReference>
<evidence type="ECO:0000256" key="3">
    <source>
        <dbReference type="ARBA" id="ARBA00022527"/>
    </source>
</evidence>
<feature type="short sequence motif" description="Q motif" evidence="17">
    <location>
        <begin position="552"/>
        <end position="580"/>
    </location>
</feature>
<feature type="compositionally biased region" description="Acidic residues" evidence="20">
    <location>
        <begin position="498"/>
        <end position="512"/>
    </location>
</feature>
<evidence type="ECO:0000256" key="7">
    <source>
        <dbReference type="ARBA" id="ARBA00022777"/>
    </source>
</evidence>
<dbReference type="EMBL" id="ML975459">
    <property type="protein sequence ID" value="KAF1829201.1"/>
    <property type="molecule type" value="Genomic_DNA"/>
</dbReference>
<keyword evidence="26" id="KW-1185">Reference proteome</keyword>
<feature type="domain" description="Helicase C-terminal" evidence="23">
    <location>
        <begin position="773"/>
        <end position="943"/>
    </location>
</feature>
<feature type="compositionally biased region" description="Basic residues" evidence="20">
    <location>
        <begin position="448"/>
        <end position="458"/>
    </location>
</feature>
<dbReference type="GO" id="GO:0003724">
    <property type="term" value="F:RNA helicase activity"/>
    <property type="evidence" value="ECO:0007669"/>
    <property type="project" value="UniProtKB-EC"/>
</dbReference>
<evidence type="ECO:0000256" key="9">
    <source>
        <dbReference type="ARBA" id="ARBA00022806"/>
    </source>
</evidence>
<feature type="region of interest" description="Disordered" evidence="20">
    <location>
        <begin position="384"/>
        <end position="544"/>
    </location>
</feature>
<comment type="similarity">
    <text evidence="14">Belongs to the DEAD box helicase family. DDX18/HAS1 subfamily.</text>
</comment>
<dbReference type="Proteomes" id="UP000800040">
    <property type="component" value="Unassembled WGS sequence"/>
</dbReference>
<dbReference type="GO" id="GO:0005524">
    <property type="term" value="F:ATP binding"/>
    <property type="evidence" value="ECO:0007669"/>
    <property type="project" value="UniProtKB-UniRule"/>
</dbReference>
<evidence type="ECO:0000259" key="23">
    <source>
        <dbReference type="PROSITE" id="PS51194"/>
    </source>
</evidence>
<evidence type="ECO:0000259" key="22">
    <source>
        <dbReference type="PROSITE" id="PS51192"/>
    </source>
</evidence>
<reference evidence="25" key="1">
    <citation type="submission" date="2020-01" db="EMBL/GenBank/DDBJ databases">
        <authorList>
            <consortium name="DOE Joint Genome Institute"/>
            <person name="Haridas S."/>
            <person name="Albert R."/>
            <person name="Binder M."/>
            <person name="Bloem J."/>
            <person name="Labutti K."/>
            <person name="Salamov A."/>
            <person name="Andreopoulos B."/>
            <person name="Baker S.E."/>
            <person name="Barry K."/>
            <person name="Bills G."/>
            <person name="Bluhm B.H."/>
            <person name="Cannon C."/>
            <person name="Castanera R."/>
            <person name="Culley D.E."/>
            <person name="Daum C."/>
            <person name="Ezra D."/>
            <person name="Gonzalez J.B."/>
            <person name="Henrissat B."/>
            <person name="Kuo A."/>
            <person name="Liang C."/>
            <person name="Lipzen A."/>
            <person name="Lutzoni F."/>
            <person name="Magnuson J."/>
            <person name="Mondo S."/>
            <person name="Nolan M."/>
            <person name="Ohm R."/>
            <person name="Pangilinan J."/>
            <person name="Park H.-J."/>
            <person name="Ramirez L."/>
            <person name="Alfaro M."/>
            <person name="Sun H."/>
            <person name="Tritt A."/>
            <person name="Yoshinaga Y."/>
            <person name="Zwiers L.-H."/>
            <person name="Turgeon B.G."/>
            <person name="Goodwin S.B."/>
            <person name="Spatafora J.W."/>
            <person name="Crous P.W."/>
            <person name="Grigoriev I.V."/>
        </authorList>
    </citation>
    <scope>NUCLEOTIDE SEQUENCE</scope>
    <source>
        <strain evidence="25">P77</strain>
    </source>
</reference>
<dbReference type="PROSITE" id="PS51195">
    <property type="entry name" value="Q_MOTIF"/>
    <property type="match status" value="1"/>
</dbReference>
<dbReference type="Gene3D" id="1.10.510.10">
    <property type="entry name" value="Transferase(Phosphotransferase) domain 1"/>
    <property type="match status" value="1"/>
</dbReference>
<evidence type="ECO:0000256" key="6">
    <source>
        <dbReference type="ARBA" id="ARBA00022741"/>
    </source>
</evidence>
<dbReference type="PROSITE" id="PS00108">
    <property type="entry name" value="PROTEIN_KINASE_ST"/>
    <property type="match status" value="1"/>
</dbReference>
<evidence type="ECO:0000256" key="12">
    <source>
        <dbReference type="ARBA" id="ARBA00023242"/>
    </source>
</evidence>
<dbReference type="Pfam" id="PF13959">
    <property type="entry name" value="CTE_SPB4"/>
    <property type="match status" value="1"/>
</dbReference>
<dbReference type="FunFam" id="3.40.50.300:FF:000379">
    <property type="entry name" value="RNA helicase"/>
    <property type="match status" value="1"/>
</dbReference>
<evidence type="ECO:0000256" key="10">
    <source>
        <dbReference type="ARBA" id="ARBA00022840"/>
    </source>
</evidence>
<evidence type="ECO:0000256" key="5">
    <source>
        <dbReference type="ARBA" id="ARBA00022679"/>
    </source>
</evidence>
<feature type="binding site" evidence="18">
    <location>
        <position position="53"/>
    </location>
    <ligand>
        <name>ATP</name>
        <dbReference type="ChEBI" id="CHEBI:30616"/>
    </ligand>
</feature>
<dbReference type="GO" id="GO:0006364">
    <property type="term" value="P:rRNA processing"/>
    <property type="evidence" value="ECO:0007669"/>
    <property type="project" value="UniProtKB-KW"/>
</dbReference>
<accession>A0A6A5JYG9</accession>
<dbReference type="SMART" id="SM00490">
    <property type="entry name" value="HELICc"/>
    <property type="match status" value="1"/>
</dbReference>
<evidence type="ECO:0000256" key="20">
    <source>
        <dbReference type="SAM" id="MobiDB-lite"/>
    </source>
</evidence>
<dbReference type="GO" id="GO:0003723">
    <property type="term" value="F:RNA binding"/>
    <property type="evidence" value="ECO:0007669"/>
    <property type="project" value="UniProtKB-UniRule"/>
</dbReference>
<dbReference type="PROSITE" id="PS51192">
    <property type="entry name" value="HELICASE_ATP_BIND_1"/>
    <property type="match status" value="1"/>
</dbReference>
<dbReference type="SMART" id="SM00487">
    <property type="entry name" value="DEXDc"/>
    <property type="match status" value="1"/>
</dbReference>
<dbReference type="PANTHER" id="PTHR24031">
    <property type="entry name" value="RNA HELICASE"/>
    <property type="match status" value="1"/>
</dbReference>
<keyword evidence="12" id="KW-0539">Nucleus</keyword>
<dbReference type="PROSITE" id="PS00107">
    <property type="entry name" value="PROTEIN_KINASE_ATP"/>
    <property type="match status" value="1"/>
</dbReference>
<keyword evidence="10 18" id="KW-0067">ATP-binding</keyword>
<proteinExistence type="inferred from homology"/>
<feature type="domain" description="DEAD-box RNA helicase Q" evidence="24">
    <location>
        <begin position="552"/>
        <end position="580"/>
    </location>
</feature>
<comment type="domain">
    <text evidence="19">The Q motif is unique to and characteristic of the DEAD box family of RNA helicases and controls ATP binding and hydrolysis.</text>
</comment>
<dbReference type="EC" id="3.6.4.13" evidence="19"/>
<dbReference type="SMART" id="SM00220">
    <property type="entry name" value="S_TKc"/>
    <property type="match status" value="1"/>
</dbReference>
<evidence type="ECO:0000256" key="4">
    <source>
        <dbReference type="ARBA" id="ARBA00022552"/>
    </source>
</evidence>
<keyword evidence="11 19" id="KW-0694">RNA-binding</keyword>
<dbReference type="GO" id="GO:0004674">
    <property type="term" value="F:protein serine/threonine kinase activity"/>
    <property type="evidence" value="ECO:0007669"/>
    <property type="project" value="UniProtKB-KW"/>
</dbReference>
<dbReference type="Pfam" id="PF00069">
    <property type="entry name" value="Pkinase"/>
    <property type="match status" value="1"/>
</dbReference>
<feature type="domain" description="Helicase ATP-binding" evidence="22">
    <location>
        <begin position="583"/>
        <end position="759"/>
    </location>
</feature>
<keyword evidence="3" id="KW-0723">Serine/threonine-protein kinase</keyword>
<dbReference type="InterPro" id="IPR027417">
    <property type="entry name" value="P-loop_NTPase"/>
</dbReference>
<dbReference type="InterPro" id="IPR014001">
    <property type="entry name" value="Helicase_ATP-bd"/>
</dbReference>
<evidence type="ECO:0000256" key="14">
    <source>
        <dbReference type="ARBA" id="ARBA00024357"/>
    </source>
</evidence>
<dbReference type="OrthoDB" id="10259640at2759"/>
<dbReference type="FunFam" id="3.40.50.300:FF:000460">
    <property type="entry name" value="RNA helicase"/>
    <property type="match status" value="1"/>
</dbReference>
<dbReference type="PROSITE" id="PS50011">
    <property type="entry name" value="PROTEIN_KINASE_DOM"/>
    <property type="match status" value="1"/>
</dbReference>
<dbReference type="Gene3D" id="3.30.200.20">
    <property type="entry name" value="Phosphorylase Kinase, domain 1"/>
    <property type="match status" value="1"/>
</dbReference>
<evidence type="ECO:0000256" key="15">
    <source>
        <dbReference type="ARBA" id="ARBA00024365"/>
    </source>
</evidence>
<dbReference type="Pfam" id="PF00270">
    <property type="entry name" value="DEAD"/>
    <property type="match status" value="1"/>
</dbReference>
<dbReference type="InterPro" id="IPR014014">
    <property type="entry name" value="RNA_helicase_DEAD_Q_motif"/>
</dbReference>
<dbReference type="InterPro" id="IPR000629">
    <property type="entry name" value="RNA-helicase_DEAD-box_CS"/>
</dbReference>
<feature type="domain" description="Protein kinase" evidence="21">
    <location>
        <begin position="23"/>
        <end position="335"/>
    </location>
</feature>
<protein>
    <recommendedName>
        <fullName evidence="19">ATP-dependent RNA helicase</fullName>
        <ecNumber evidence="19">3.6.4.13</ecNumber>
    </recommendedName>
</protein>
<keyword evidence="5" id="KW-0808">Transferase</keyword>
<dbReference type="SUPFAM" id="SSF52540">
    <property type="entry name" value="P-loop containing nucleoside triphosphate hydrolases"/>
    <property type="match status" value="2"/>
</dbReference>
<evidence type="ECO:0000256" key="8">
    <source>
        <dbReference type="ARBA" id="ARBA00022801"/>
    </source>
</evidence>
<dbReference type="FunFam" id="1.10.510.10:FF:000013">
    <property type="entry name" value="Mitogen-activated protein kinase"/>
    <property type="match status" value="1"/>
</dbReference>
<evidence type="ECO:0000256" key="19">
    <source>
        <dbReference type="RuleBase" id="RU365068"/>
    </source>
</evidence>
<organism evidence="25 26">
    <name type="scientific">Decorospora gaudefroyi</name>
    <dbReference type="NCBI Taxonomy" id="184978"/>
    <lineage>
        <taxon>Eukaryota</taxon>
        <taxon>Fungi</taxon>
        <taxon>Dikarya</taxon>
        <taxon>Ascomycota</taxon>
        <taxon>Pezizomycotina</taxon>
        <taxon>Dothideomycetes</taxon>
        <taxon>Pleosporomycetidae</taxon>
        <taxon>Pleosporales</taxon>
        <taxon>Pleosporineae</taxon>
        <taxon>Pleosporaceae</taxon>
        <taxon>Decorospora</taxon>
    </lineage>
</organism>
<comment type="function">
    <text evidence="19">RNA helicase.</text>
</comment>
<comment type="subunit">
    <text evidence="15">Associates in the nucleolus with the 60S and pre-60S ribosomal subunits.</text>
</comment>
<keyword evidence="8 19" id="KW-0378">Hydrolase</keyword>
<dbReference type="Pfam" id="PF00271">
    <property type="entry name" value="Helicase_C"/>
    <property type="match status" value="1"/>
</dbReference>
<feature type="compositionally biased region" description="Low complexity" evidence="20">
    <location>
        <begin position="384"/>
        <end position="394"/>
    </location>
</feature>
<evidence type="ECO:0000256" key="13">
    <source>
        <dbReference type="ARBA" id="ARBA00024310"/>
    </source>
</evidence>
<dbReference type="CDD" id="cd18787">
    <property type="entry name" value="SF2_C_DEAD"/>
    <property type="match status" value="1"/>
</dbReference>
<name>A0A6A5JYG9_9PLEO</name>
<comment type="function">
    <text evidence="13">ATP-dependent RNA helicase involved in 40S ribosomal subunit biogenesis. Required for the processing and cleavage of 35S pre-rRNA at sites A0, A1, and A2, leading to mature 18S rRNA.</text>
</comment>
<evidence type="ECO:0000256" key="16">
    <source>
        <dbReference type="ARBA" id="ARBA00047984"/>
    </source>
</evidence>
<evidence type="ECO:0000256" key="17">
    <source>
        <dbReference type="PROSITE-ProRule" id="PRU00552"/>
    </source>
</evidence>
<dbReference type="GO" id="GO:0006950">
    <property type="term" value="P:response to stress"/>
    <property type="evidence" value="ECO:0007669"/>
    <property type="project" value="UniProtKB-ARBA"/>
</dbReference>
<feature type="compositionally biased region" description="Acidic residues" evidence="20">
    <location>
        <begin position="520"/>
        <end position="529"/>
    </location>
</feature>
<evidence type="ECO:0000256" key="11">
    <source>
        <dbReference type="ARBA" id="ARBA00022884"/>
    </source>
</evidence>
<evidence type="ECO:0000313" key="26">
    <source>
        <dbReference type="Proteomes" id="UP000800040"/>
    </source>
</evidence>
<comment type="subcellular location">
    <subcellularLocation>
        <location evidence="1">Nucleus</location>
        <location evidence="1">Nucleolus</location>
    </subcellularLocation>
</comment>
<comment type="catalytic activity">
    <reaction evidence="16 19">
        <text>ATP + H2O = ADP + phosphate + H(+)</text>
        <dbReference type="Rhea" id="RHEA:13065"/>
        <dbReference type="ChEBI" id="CHEBI:15377"/>
        <dbReference type="ChEBI" id="CHEBI:15378"/>
        <dbReference type="ChEBI" id="CHEBI:30616"/>
        <dbReference type="ChEBI" id="CHEBI:43474"/>
        <dbReference type="ChEBI" id="CHEBI:456216"/>
        <dbReference type="EC" id="3.6.4.13"/>
    </reaction>
</comment>
<keyword evidence="2" id="KW-0690">Ribosome biogenesis</keyword>
<dbReference type="AlphaFoldDB" id="A0A6A5JYG9"/>
<dbReference type="InterPro" id="IPR011009">
    <property type="entry name" value="Kinase-like_dom_sf"/>
</dbReference>
<keyword evidence="4" id="KW-0698">rRNA processing</keyword>
<evidence type="ECO:0000256" key="1">
    <source>
        <dbReference type="ARBA" id="ARBA00004604"/>
    </source>
</evidence>